<dbReference type="AlphaFoldDB" id="A0A1Y0L112"/>
<sequence>MQKLVQVQKFDSLQAFFAMPALSLKNTFFNDFLVCANTTNMMGNYRTLPMIIKGNKFWTDSVKGFINECIL</sequence>
<reference evidence="1 2" key="1">
    <citation type="submission" date="2017-11" db="EMBL/GenBank/DDBJ databases">
        <title>Complete genome sequence of Spiroplasma clarkii CN-5 (DSM 19994).</title>
        <authorList>
            <person name="Tsai Y.-M."/>
            <person name="Chang A."/>
            <person name="Lo W.-S."/>
            <person name="Kuo C.-H."/>
        </authorList>
    </citation>
    <scope>NUCLEOTIDE SEQUENCE [LARGE SCALE GENOMIC DNA]</scope>
    <source>
        <strain evidence="1 2">CN-5</strain>
    </source>
</reference>
<evidence type="ECO:0000313" key="1">
    <source>
        <dbReference type="EMBL" id="ATX70824.1"/>
    </source>
</evidence>
<gene>
    <name evidence="1" type="ORF">SCLAR_v1c05050</name>
</gene>
<dbReference type="RefSeq" id="WP_100254383.1">
    <property type="nucleotide sequence ID" value="NZ_CP015819.1"/>
</dbReference>
<protein>
    <submittedName>
        <fullName evidence="1">Uncharacterized protein</fullName>
    </submittedName>
</protein>
<dbReference type="EMBL" id="CP024870">
    <property type="protein sequence ID" value="ATX70824.1"/>
    <property type="molecule type" value="Genomic_DNA"/>
</dbReference>
<evidence type="ECO:0000313" key="2">
    <source>
        <dbReference type="Proteomes" id="UP000231179"/>
    </source>
</evidence>
<dbReference type="KEGG" id="scla:SCLARK_00771"/>
<accession>A0A1Y0L112</accession>
<keyword evidence="2" id="KW-1185">Reference proteome</keyword>
<proteinExistence type="predicted"/>
<dbReference type="Proteomes" id="UP000231179">
    <property type="component" value="Chromosome"/>
</dbReference>
<organism evidence="1 2">
    <name type="scientific">Spiroplasma clarkii</name>
    <dbReference type="NCBI Taxonomy" id="2139"/>
    <lineage>
        <taxon>Bacteria</taxon>
        <taxon>Bacillati</taxon>
        <taxon>Mycoplasmatota</taxon>
        <taxon>Mollicutes</taxon>
        <taxon>Entomoplasmatales</taxon>
        <taxon>Spiroplasmataceae</taxon>
        <taxon>Spiroplasma</taxon>
    </lineage>
</organism>
<name>A0A1Y0L112_9MOLU</name>
<dbReference type="OrthoDB" id="9987118at2"/>